<dbReference type="OrthoDB" id="1200238at2"/>
<dbReference type="EMBL" id="FOAB01000009">
    <property type="protein sequence ID" value="SEM13523.1"/>
    <property type="molecule type" value="Genomic_DNA"/>
</dbReference>
<accession>A0A1H7VW62</accession>
<dbReference type="STRING" id="1038014.SAMN04487910_4236"/>
<keyword evidence="1" id="KW-0472">Membrane</keyword>
<protein>
    <submittedName>
        <fullName evidence="2">Uncharacterized protein</fullName>
    </submittedName>
</protein>
<feature type="transmembrane region" description="Helical" evidence="1">
    <location>
        <begin position="65"/>
        <end position="85"/>
    </location>
</feature>
<keyword evidence="1" id="KW-0812">Transmembrane</keyword>
<dbReference type="Proteomes" id="UP000198521">
    <property type="component" value="Unassembled WGS sequence"/>
</dbReference>
<name>A0A1H7VW62_AQUAM</name>
<organism evidence="2 3">
    <name type="scientific">Aquimarina amphilecti</name>
    <dbReference type="NCBI Taxonomy" id="1038014"/>
    <lineage>
        <taxon>Bacteria</taxon>
        <taxon>Pseudomonadati</taxon>
        <taxon>Bacteroidota</taxon>
        <taxon>Flavobacteriia</taxon>
        <taxon>Flavobacteriales</taxon>
        <taxon>Flavobacteriaceae</taxon>
        <taxon>Aquimarina</taxon>
    </lineage>
</organism>
<evidence type="ECO:0000313" key="3">
    <source>
        <dbReference type="Proteomes" id="UP000198521"/>
    </source>
</evidence>
<sequence>MENLKKTAFLKGSIQEYIYLSYLYLLIVGTLSYSIYYAFLGINIIKYSTLFDILLSPIVILTENIKIPLFMGSYILLILIFIWWSQKRIKKNLKKEVTKEKELNLKKRYASLQYIKFLIIIIGTLGFYIGYALGGGYKINNKIKNGDFKVNKLIEFTDGNMQKVKLIELNSLYVFYVLENEKKVSISPISGNIKTIHNLE</sequence>
<dbReference type="RefSeq" id="WP_091412082.1">
    <property type="nucleotide sequence ID" value="NZ_FOAB01000009.1"/>
</dbReference>
<feature type="transmembrane region" description="Helical" evidence="1">
    <location>
        <begin position="114"/>
        <end position="134"/>
    </location>
</feature>
<feature type="transmembrane region" description="Helical" evidence="1">
    <location>
        <begin position="21"/>
        <end position="45"/>
    </location>
</feature>
<keyword evidence="1" id="KW-1133">Transmembrane helix</keyword>
<evidence type="ECO:0000313" key="2">
    <source>
        <dbReference type="EMBL" id="SEM13523.1"/>
    </source>
</evidence>
<evidence type="ECO:0000256" key="1">
    <source>
        <dbReference type="SAM" id="Phobius"/>
    </source>
</evidence>
<gene>
    <name evidence="2" type="ORF">SAMN04487910_4236</name>
</gene>
<reference evidence="2 3" key="1">
    <citation type="submission" date="2016-10" db="EMBL/GenBank/DDBJ databases">
        <authorList>
            <person name="de Groot N.N."/>
        </authorList>
    </citation>
    <scope>NUCLEOTIDE SEQUENCE [LARGE SCALE GENOMIC DNA]</scope>
    <source>
        <strain evidence="2 3">DSM 25232</strain>
    </source>
</reference>
<dbReference type="AlphaFoldDB" id="A0A1H7VW62"/>
<proteinExistence type="predicted"/>
<keyword evidence="3" id="KW-1185">Reference proteome</keyword>